<evidence type="ECO:0000256" key="1">
    <source>
        <dbReference type="SAM" id="MobiDB-lite"/>
    </source>
</evidence>
<dbReference type="Proteomes" id="UP000316213">
    <property type="component" value="Unassembled WGS sequence"/>
</dbReference>
<feature type="region of interest" description="Disordered" evidence="1">
    <location>
        <begin position="228"/>
        <end position="263"/>
    </location>
</feature>
<feature type="domain" description="Transposase DDE" evidence="3">
    <location>
        <begin position="390"/>
        <end position="546"/>
    </location>
</feature>
<feature type="region of interest" description="Disordered" evidence="1">
    <location>
        <begin position="339"/>
        <end position="368"/>
    </location>
</feature>
<protein>
    <submittedName>
        <fullName evidence="4">Transposase DDE domain protein</fullName>
    </submittedName>
</protein>
<dbReference type="NCBIfam" id="NF033551">
    <property type="entry name" value="transpos_IS1182"/>
    <property type="match status" value="1"/>
</dbReference>
<dbReference type="AlphaFoldDB" id="A0A5C6AT67"/>
<name>A0A5C6AT67_9BACT</name>
<dbReference type="RefSeq" id="WP_197167612.1">
    <property type="nucleotide sequence ID" value="NZ_SJPM01000001.1"/>
</dbReference>
<accession>A0A5C6AT67</accession>
<proteinExistence type="predicted"/>
<evidence type="ECO:0000259" key="3">
    <source>
        <dbReference type="Pfam" id="PF13751"/>
    </source>
</evidence>
<evidence type="ECO:0000259" key="2">
    <source>
        <dbReference type="Pfam" id="PF05598"/>
    </source>
</evidence>
<dbReference type="InterPro" id="IPR047629">
    <property type="entry name" value="IS1182_transpos"/>
</dbReference>
<feature type="compositionally biased region" description="Polar residues" evidence="1">
    <location>
        <begin position="344"/>
        <end position="354"/>
    </location>
</feature>
<keyword evidence="5" id="KW-1185">Reference proteome</keyword>
<dbReference type="Pfam" id="PF05598">
    <property type="entry name" value="DUF772"/>
    <property type="match status" value="1"/>
</dbReference>
<evidence type="ECO:0000313" key="5">
    <source>
        <dbReference type="Proteomes" id="UP000316213"/>
    </source>
</evidence>
<dbReference type="InterPro" id="IPR008490">
    <property type="entry name" value="Transposase_InsH_N"/>
</dbReference>
<dbReference type="Pfam" id="PF13751">
    <property type="entry name" value="DDE_Tnp_1_6"/>
    <property type="match status" value="1"/>
</dbReference>
<feature type="region of interest" description="Disordered" evidence="1">
    <location>
        <begin position="439"/>
        <end position="501"/>
    </location>
</feature>
<comment type="caution">
    <text evidence="4">The sequence shown here is derived from an EMBL/GenBank/DDBJ whole genome shotgun (WGS) entry which is preliminary data.</text>
</comment>
<gene>
    <name evidence="4" type="ORF">Pla100_01130</name>
</gene>
<dbReference type="InterPro" id="IPR025668">
    <property type="entry name" value="Tnp_DDE_dom"/>
</dbReference>
<evidence type="ECO:0000313" key="4">
    <source>
        <dbReference type="EMBL" id="TWU03195.1"/>
    </source>
</evidence>
<dbReference type="EMBL" id="SJPM01000001">
    <property type="protein sequence ID" value="TWU03195.1"/>
    <property type="molecule type" value="Genomic_DNA"/>
</dbReference>
<dbReference type="PANTHER" id="PTHR33408">
    <property type="entry name" value="TRANSPOSASE"/>
    <property type="match status" value="1"/>
</dbReference>
<sequence length="566" mass="63189">MSQRQRKASYWQDAPTPRGQLVLIPTALEELIPQEHPVRLVDEILDKMDWTPWEAAYHGTFGQPPIHPSVMAKILLFAMIRRIRSSRSIEYELKHSIDFMWLTSGRRIDHSTISDFRRKNATALKDIFQQMIKLAINLGIANLSEICIDGTRVLGDANKYKTWTAARLAKALEQLDSQLEEALAVLETNDAVDEDLIGQDVSADRLPAAVADLQSRREQLAEHMKTVQDMDEVRKKNGTKGPAQLPKTDPDSRILPNKEGGYAPNYTPMATTETLGGLIVSADVLIGNVEHDQFSSIVDCIAEDFGIDVERVLADSAYTTGQNLSDAEDKEVDLTGPIAETNRENNPAQRNDLTQPVPEDQLGQLPMNPQTKRFDKAAFIYDEELDCYFCPAGKVLSHRTTENTTHSNGSPVQSKVYTCHECEDCPLAALCRKNVHASESPSKASEATSDPSAKAATAAGENNRRSRPPRGRELKDDQHEGARRRQREKMKTSAAKEAYSRRQHIGETPFAVIKVMFDLRRFLLRGSDGVNQEWKWAATAFNLKKIMSHLAELRAESTSATSEVAV</sequence>
<feature type="compositionally biased region" description="Basic and acidic residues" evidence="1">
    <location>
        <begin position="470"/>
        <end position="483"/>
    </location>
</feature>
<feature type="domain" description="Transposase InsH N-terminal" evidence="2">
    <location>
        <begin position="28"/>
        <end position="118"/>
    </location>
</feature>
<organism evidence="4 5">
    <name type="scientific">Neorhodopirellula pilleata</name>
    <dbReference type="NCBI Taxonomy" id="2714738"/>
    <lineage>
        <taxon>Bacteria</taxon>
        <taxon>Pseudomonadati</taxon>
        <taxon>Planctomycetota</taxon>
        <taxon>Planctomycetia</taxon>
        <taxon>Pirellulales</taxon>
        <taxon>Pirellulaceae</taxon>
        <taxon>Neorhodopirellula</taxon>
    </lineage>
</organism>
<feature type="compositionally biased region" description="Polar residues" evidence="1">
    <location>
        <begin position="439"/>
        <end position="451"/>
    </location>
</feature>
<reference evidence="4 5" key="1">
    <citation type="submission" date="2019-02" db="EMBL/GenBank/DDBJ databases">
        <title>Deep-cultivation of Planctomycetes and their phenomic and genomic characterization uncovers novel biology.</title>
        <authorList>
            <person name="Wiegand S."/>
            <person name="Jogler M."/>
            <person name="Boedeker C."/>
            <person name="Pinto D."/>
            <person name="Vollmers J."/>
            <person name="Rivas-Marin E."/>
            <person name="Kohn T."/>
            <person name="Peeters S.H."/>
            <person name="Heuer A."/>
            <person name="Rast P."/>
            <person name="Oberbeckmann S."/>
            <person name="Bunk B."/>
            <person name="Jeske O."/>
            <person name="Meyerdierks A."/>
            <person name="Storesund J.E."/>
            <person name="Kallscheuer N."/>
            <person name="Luecker S."/>
            <person name="Lage O.M."/>
            <person name="Pohl T."/>
            <person name="Merkel B.J."/>
            <person name="Hornburger P."/>
            <person name="Mueller R.-W."/>
            <person name="Bruemmer F."/>
            <person name="Labrenz M."/>
            <person name="Spormann A.M."/>
            <person name="Op Den Camp H."/>
            <person name="Overmann J."/>
            <person name="Amann R."/>
            <person name="Jetten M.S.M."/>
            <person name="Mascher T."/>
            <person name="Medema M.H."/>
            <person name="Devos D.P."/>
            <person name="Kaster A.-K."/>
            <person name="Ovreas L."/>
            <person name="Rohde M."/>
            <person name="Galperin M.Y."/>
            <person name="Jogler C."/>
        </authorList>
    </citation>
    <scope>NUCLEOTIDE SEQUENCE [LARGE SCALE GENOMIC DNA]</scope>
    <source>
        <strain evidence="4 5">Pla100</strain>
    </source>
</reference>